<dbReference type="PRINTS" id="PR00469">
    <property type="entry name" value="PNDRDTASEII"/>
</dbReference>
<evidence type="ECO:0000313" key="2">
    <source>
        <dbReference type="EMBL" id="MDZ5474171.1"/>
    </source>
</evidence>
<comment type="caution">
    <text evidence="2">The sequence shown here is derived from an EMBL/GenBank/DDBJ whole genome shotgun (WGS) entry which is preliminary data.</text>
</comment>
<dbReference type="Proteomes" id="UP001290455">
    <property type="component" value="Unassembled WGS sequence"/>
</dbReference>
<proteinExistence type="predicted"/>
<dbReference type="PANTHER" id="PTHR43539:SF78">
    <property type="entry name" value="FLAVIN-CONTAINING MONOOXYGENASE"/>
    <property type="match status" value="1"/>
</dbReference>
<dbReference type="EMBL" id="JAXOFX010000021">
    <property type="protein sequence ID" value="MDZ5474171.1"/>
    <property type="molecule type" value="Genomic_DNA"/>
</dbReference>
<reference evidence="2 3" key="1">
    <citation type="submission" date="2023-11" db="EMBL/GenBank/DDBJ databases">
        <title>Bacillus jintuensis, isolated from a mudflat on the Beibu Gulf coast.</title>
        <authorList>
            <person name="Li M."/>
        </authorList>
    </citation>
    <scope>NUCLEOTIDE SEQUENCE [LARGE SCALE GENOMIC DNA]</scope>
    <source>
        <strain evidence="2 3">31A1R</strain>
    </source>
</reference>
<dbReference type="InterPro" id="IPR036188">
    <property type="entry name" value="FAD/NAD-bd_sf"/>
</dbReference>
<name>A0ABU5J417_9BACI</name>
<dbReference type="InterPro" id="IPR050982">
    <property type="entry name" value="Auxin_biosynth/cation_transpt"/>
</dbReference>
<keyword evidence="3" id="KW-1185">Reference proteome</keyword>
<dbReference type="EC" id="1.14.13.-" evidence="2"/>
<accession>A0ABU5J417</accession>
<dbReference type="PIRSF" id="PIRSF000332">
    <property type="entry name" value="FMO"/>
    <property type="match status" value="1"/>
</dbReference>
<sequence>MVYDVIVIGAGQAGLSMGYFLKQSNLSFVILDNQKRIGDVWRNRYDSLVLFTPRNYSSLPGMVLQGNPCGFPTKDEIADYLESYSSQFDLPIQLNTEVQEVLLENKIFKIKANDSVMLAKKVVITTGPFHTPNIPFLSKELSKEVLQIHSANYKNPSQLKDGPVLVVGGGNSGSQIAVELSNDRETYLSIGQPIRFIPTTIKGRSIFWIFDKLGILNAKRDSFIGTIIQKKGDPIFGYELKEKLKNKSIFLKGRTKAVHNNTMIFEDGSSISTQNVIWATGFNSNYSFIKIPGVTNPTSGRVIHSRGISNVDGLFFLGLPWQNKRGSALLLGVGEDAQYLFQIIENS</sequence>
<keyword evidence="1 2" id="KW-0560">Oxidoreductase</keyword>
<dbReference type="PANTHER" id="PTHR43539">
    <property type="entry name" value="FLAVIN-BINDING MONOOXYGENASE-LIKE PROTEIN (AFU_ORTHOLOGUE AFUA_4G09220)"/>
    <property type="match status" value="1"/>
</dbReference>
<evidence type="ECO:0000256" key="1">
    <source>
        <dbReference type="ARBA" id="ARBA00023002"/>
    </source>
</evidence>
<organism evidence="2 3">
    <name type="scientific">Robertmurraya mangrovi</name>
    <dbReference type="NCBI Taxonomy" id="3098077"/>
    <lineage>
        <taxon>Bacteria</taxon>
        <taxon>Bacillati</taxon>
        <taxon>Bacillota</taxon>
        <taxon>Bacilli</taxon>
        <taxon>Bacillales</taxon>
        <taxon>Bacillaceae</taxon>
        <taxon>Robertmurraya</taxon>
    </lineage>
</organism>
<dbReference type="RefSeq" id="WP_322448465.1">
    <property type="nucleotide sequence ID" value="NZ_JAXOFX010000021.1"/>
</dbReference>
<dbReference type="Pfam" id="PF13738">
    <property type="entry name" value="Pyr_redox_3"/>
    <property type="match status" value="1"/>
</dbReference>
<dbReference type="InterPro" id="IPR000960">
    <property type="entry name" value="Flavin_mOase"/>
</dbReference>
<dbReference type="SUPFAM" id="SSF51905">
    <property type="entry name" value="FAD/NAD(P)-binding domain"/>
    <property type="match status" value="2"/>
</dbReference>
<dbReference type="PRINTS" id="PR00368">
    <property type="entry name" value="FADPNR"/>
</dbReference>
<gene>
    <name evidence="2" type="ORF">SM124_20975</name>
</gene>
<dbReference type="Gene3D" id="3.50.50.60">
    <property type="entry name" value="FAD/NAD(P)-binding domain"/>
    <property type="match status" value="1"/>
</dbReference>
<protein>
    <submittedName>
        <fullName evidence="2">NAD(P)/FAD-dependent oxidoreductase</fullName>
        <ecNumber evidence="2">1.14.13.-</ecNumber>
    </submittedName>
</protein>
<evidence type="ECO:0000313" key="3">
    <source>
        <dbReference type="Proteomes" id="UP001290455"/>
    </source>
</evidence>
<dbReference type="GO" id="GO:0016491">
    <property type="term" value="F:oxidoreductase activity"/>
    <property type="evidence" value="ECO:0007669"/>
    <property type="project" value="UniProtKB-KW"/>
</dbReference>